<evidence type="ECO:0000259" key="8">
    <source>
        <dbReference type="SMART" id="SM00665"/>
    </source>
</evidence>
<evidence type="ECO:0000313" key="10">
    <source>
        <dbReference type="Proteomes" id="UP000070700"/>
    </source>
</evidence>
<comment type="subcellular location">
    <subcellularLocation>
        <location evidence="1">Membrane</location>
    </subcellularLocation>
</comment>
<keyword evidence="6 7" id="KW-0472">Membrane</keyword>
<keyword evidence="2" id="KW-0813">Transport</keyword>
<feature type="transmembrane region" description="Helical" evidence="7">
    <location>
        <begin position="185"/>
        <end position="201"/>
    </location>
</feature>
<dbReference type="Pfam" id="PF03188">
    <property type="entry name" value="Cytochrom_B561"/>
    <property type="match status" value="1"/>
</dbReference>
<feature type="domain" description="Cytochrome b561" evidence="8">
    <location>
        <begin position="150"/>
        <end position="271"/>
    </location>
</feature>
<keyword evidence="3 7" id="KW-0812">Transmembrane</keyword>
<evidence type="ECO:0000256" key="7">
    <source>
        <dbReference type="SAM" id="Phobius"/>
    </source>
</evidence>
<gene>
    <name evidence="9" type="ORF">LY89DRAFT_717804</name>
</gene>
<dbReference type="SUPFAM" id="SSF49344">
    <property type="entry name" value="CBD9-like"/>
    <property type="match status" value="1"/>
</dbReference>
<feature type="transmembrane region" description="Helical" evidence="7">
    <location>
        <begin position="254"/>
        <end position="275"/>
    </location>
</feature>
<dbReference type="RefSeq" id="XP_018072564.1">
    <property type="nucleotide sequence ID" value="XM_018218370.1"/>
</dbReference>
<evidence type="ECO:0000256" key="3">
    <source>
        <dbReference type="ARBA" id="ARBA00022692"/>
    </source>
</evidence>
<protein>
    <submittedName>
        <fullName evidence="9">CBD9-like protein</fullName>
    </submittedName>
</protein>
<feature type="transmembrane region" description="Helical" evidence="7">
    <location>
        <begin position="281"/>
        <end position="300"/>
    </location>
</feature>
<dbReference type="GeneID" id="28828096"/>
<sequence length="322" mass="34724">MGSQKMKNSLMFMMYTDSTKNNITLSPRLSYDHSEPSYTSNVNITILSGTGISNNQMVINAMCENCRSWKGGEIDPTNTKASFIWANGPTESLTSDSLTADIKMHADYGVFQLDLTQAVGAAGVPVIATTDSSGSKQISYKTSSDGMVVAHAIFTILAFVAIMPLGVLILRIFKSPKWHGYNQGASFVIALVGLGLGFGSSTEYNRSKNFSSAHQLFGIAITIALAGQFVLGYMHHKVYKKTLATTKLAPIHVLLGRLVIPAGILNAFLGFPLALESASDGPLFGIVVAVVIILGAFSWWSRRRDEQHTMAIAARGSELGYR</sequence>
<reference evidence="9 10" key="1">
    <citation type="submission" date="2015-10" db="EMBL/GenBank/DDBJ databases">
        <title>Full genome of DAOMC 229536 Phialocephala scopiformis, a fungal endophyte of spruce producing the potent anti-insectan compound rugulosin.</title>
        <authorList>
            <consortium name="DOE Joint Genome Institute"/>
            <person name="Walker A.K."/>
            <person name="Frasz S.L."/>
            <person name="Seifert K.A."/>
            <person name="Miller J.D."/>
            <person name="Mondo S.J."/>
            <person name="Labutti K."/>
            <person name="Lipzen A."/>
            <person name="Dockter R."/>
            <person name="Kennedy M."/>
            <person name="Grigoriev I.V."/>
            <person name="Spatafora J.W."/>
        </authorList>
    </citation>
    <scope>NUCLEOTIDE SEQUENCE [LARGE SCALE GENOMIC DNA]</scope>
    <source>
        <strain evidence="9 10">CBS 120377</strain>
    </source>
</reference>
<proteinExistence type="predicted"/>
<dbReference type="PANTHER" id="PTHR47797">
    <property type="entry name" value="DEHYDROGENASE, PUTATIVE (AFU_ORTHOLOGUE AFUA_8G05805)-RELATED"/>
    <property type="match status" value="1"/>
</dbReference>
<organism evidence="9 10">
    <name type="scientific">Mollisia scopiformis</name>
    <name type="common">Conifer needle endophyte fungus</name>
    <name type="synonym">Phialocephala scopiformis</name>
    <dbReference type="NCBI Taxonomy" id="149040"/>
    <lineage>
        <taxon>Eukaryota</taxon>
        <taxon>Fungi</taxon>
        <taxon>Dikarya</taxon>
        <taxon>Ascomycota</taxon>
        <taxon>Pezizomycotina</taxon>
        <taxon>Leotiomycetes</taxon>
        <taxon>Helotiales</taxon>
        <taxon>Mollisiaceae</taxon>
        <taxon>Mollisia</taxon>
    </lineage>
</organism>
<dbReference type="KEGG" id="psco:LY89DRAFT_717804"/>
<dbReference type="AlphaFoldDB" id="A0A194XDH8"/>
<dbReference type="Proteomes" id="UP000070700">
    <property type="component" value="Unassembled WGS sequence"/>
</dbReference>
<dbReference type="EMBL" id="KQ947413">
    <property type="protein sequence ID" value="KUJ18209.1"/>
    <property type="molecule type" value="Genomic_DNA"/>
</dbReference>
<evidence type="ECO:0000256" key="2">
    <source>
        <dbReference type="ARBA" id="ARBA00022448"/>
    </source>
</evidence>
<evidence type="ECO:0000313" key="9">
    <source>
        <dbReference type="EMBL" id="KUJ18209.1"/>
    </source>
</evidence>
<dbReference type="Pfam" id="PF16010">
    <property type="entry name" value="CDH-cyt"/>
    <property type="match status" value="1"/>
</dbReference>
<dbReference type="GO" id="GO:0016020">
    <property type="term" value="C:membrane"/>
    <property type="evidence" value="ECO:0007669"/>
    <property type="project" value="UniProtKB-SubCell"/>
</dbReference>
<keyword evidence="10" id="KW-1185">Reference proteome</keyword>
<dbReference type="SMART" id="SM00665">
    <property type="entry name" value="B561"/>
    <property type="match status" value="1"/>
</dbReference>
<feature type="transmembrane region" description="Helical" evidence="7">
    <location>
        <begin position="213"/>
        <end position="233"/>
    </location>
</feature>
<evidence type="ECO:0000256" key="6">
    <source>
        <dbReference type="ARBA" id="ARBA00023136"/>
    </source>
</evidence>
<dbReference type="PANTHER" id="PTHR47797:SF1">
    <property type="entry name" value="CYTOCHROME B561 DOMAIN-CONTAINING PROTEIN-RELATED"/>
    <property type="match status" value="1"/>
</dbReference>
<dbReference type="STRING" id="149040.A0A194XDH8"/>
<feature type="transmembrane region" description="Helical" evidence="7">
    <location>
        <begin position="148"/>
        <end position="173"/>
    </location>
</feature>
<evidence type="ECO:0000256" key="1">
    <source>
        <dbReference type="ARBA" id="ARBA00004370"/>
    </source>
</evidence>
<dbReference type="Gene3D" id="2.60.40.1210">
    <property type="entry name" value="Cellobiose dehydrogenase, cytochrome domain"/>
    <property type="match status" value="1"/>
</dbReference>
<dbReference type="OrthoDB" id="19261at2759"/>
<dbReference type="InterPro" id="IPR015920">
    <property type="entry name" value="Cellobiose_DH-like_cyt"/>
</dbReference>
<keyword evidence="5 7" id="KW-1133">Transmembrane helix</keyword>
<name>A0A194XDH8_MOLSC</name>
<evidence type="ECO:0000256" key="5">
    <source>
        <dbReference type="ARBA" id="ARBA00022989"/>
    </source>
</evidence>
<dbReference type="InParanoid" id="A0A194XDH8"/>
<accession>A0A194XDH8</accession>
<keyword evidence="4" id="KW-0249">Electron transport</keyword>
<evidence type="ECO:0000256" key="4">
    <source>
        <dbReference type="ARBA" id="ARBA00022982"/>
    </source>
</evidence>
<dbReference type="InterPro" id="IPR006593">
    <property type="entry name" value="Cyt_b561/ferric_Rdtase_TM"/>
</dbReference>
<dbReference type="CDD" id="cd09630">
    <property type="entry name" value="CDH_like_cytochrome"/>
    <property type="match status" value="1"/>
</dbReference>
<dbReference type="CDD" id="cd08760">
    <property type="entry name" value="Cyt_b561_FRRS1_like"/>
    <property type="match status" value="1"/>
</dbReference>